<keyword evidence="3" id="KW-1185">Reference proteome</keyword>
<sequence length="85" mass="9495">MSADKKDQAGASEDEADGGGERPVRPHYERWLSGLELAMEAGPLRDLDPEKLKIEIRRWAKAVVAYARQLSFGAVDSLIRSVRWA</sequence>
<proteinExistence type="predicted"/>
<protein>
    <submittedName>
        <fullName evidence="2">Uncharacterized protein</fullName>
    </submittedName>
</protein>
<dbReference type="EMBL" id="CP097504">
    <property type="protein sequence ID" value="URD85750.1"/>
    <property type="molecule type" value="Genomic_DNA"/>
</dbReference>
<organism evidence="2 3">
    <name type="scientific">Musa troglodytarum</name>
    <name type="common">fe'i banana</name>
    <dbReference type="NCBI Taxonomy" id="320322"/>
    <lineage>
        <taxon>Eukaryota</taxon>
        <taxon>Viridiplantae</taxon>
        <taxon>Streptophyta</taxon>
        <taxon>Embryophyta</taxon>
        <taxon>Tracheophyta</taxon>
        <taxon>Spermatophyta</taxon>
        <taxon>Magnoliopsida</taxon>
        <taxon>Liliopsida</taxon>
        <taxon>Zingiberales</taxon>
        <taxon>Musaceae</taxon>
        <taxon>Musa</taxon>
    </lineage>
</organism>
<dbReference type="PANTHER" id="PTHR36484:SF2">
    <property type="entry name" value="OS01G0558700 PROTEIN"/>
    <property type="match status" value="1"/>
</dbReference>
<gene>
    <name evidence="2" type="ORF">MUK42_27834</name>
</gene>
<evidence type="ECO:0000256" key="1">
    <source>
        <dbReference type="SAM" id="MobiDB-lite"/>
    </source>
</evidence>
<evidence type="ECO:0000313" key="3">
    <source>
        <dbReference type="Proteomes" id="UP001055439"/>
    </source>
</evidence>
<dbReference type="PANTHER" id="PTHR36484">
    <property type="entry name" value="OS01G0558700 PROTEIN"/>
    <property type="match status" value="1"/>
</dbReference>
<name>A0A9E7EXD0_9LILI</name>
<dbReference type="OrthoDB" id="640098at2759"/>
<dbReference type="Proteomes" id="UP001055439">
    <property type="component" value="Chromosome 2"/>
</dbReference>
<dbReference type="AlphaFoldDB" id="A0A9E7EXD0"/>
<accession>A0A9E7EXD0</accession>
<evidence type="ECO:0000313" key="2">
    <source>
        <dbReference type="EMBL" id="URD85750.1"/>
    </source>
</evidence>
<feature type="region of interest" description="Disordered" evidence="1">
    <location>
        <begin position="1"/>
        <end position="26"/>
    </location>
</feature>
<reference evidence="2" key="1">
    <citation type="submission" date="2022-05" db="EMBL/GenBank/DDBJ databases">
        <title>The Musa troglodytarum L. genome provides insights into the mechanism of non-climacteric behaviour and enrichment of carotenoids.</title>
        <authorList>
            <person name="Wang J."/>
        </authorList>
    </citation>
    <scope>NUCLEOTIDE SEQUENCE</scope>
    <source>
        <tissue evidence="2">Leaf</tissue>
    </source>
</reference>